<protein>
    <recommendedName>
        <fullName evidence="4">Threonine aspartase 1</fullName>
    </recommendedName>
</protein>
<dbReference type="EMBL" id="CALNXI010000738">
    <property type="protein sequence ID" value="CAH3042462.1"/>
    <property type="molecule type" value="Genomic_DNA"/>
</dbReference>
<comment type="similarity">
    <text evidence="1">Belongs to the Ntn-hydrolase family.</text>
</comment>
<dbReference type="Pfam" id="PF01112">
    <property type="entry name" value="Asparaginase_2"/>
    <property type="match status" value="1"/>
</dbReference>
<evidence type="ECO:0000256" key="1">
    <source>
        <dbReference type="ARBA" id="ARBA00010872"/>
    </source>
</evidence>
<dbReference type="CDD" id="cd04514">
    <property type="entry name" value="Taspase1_like"/>
    <property type="match status" value="1"/>
</dbReference>
<dbReference type="InterPro" id="IPR037464">
    <property type="entry name" value="Taspase1"/>
</dbReference>
<dbReference type="Gene3D" id="3.60.20.30">
    <property type="entry name" value="(Glycosyl)asparaginase"/>
    <property type="match status" value="1"/>
</dbReference>
<dbReference type="PANTHER" id="PTHR10188:SF8">
    <property type="entry name" value="THREONINE ASPARTASE 1"/>
    <property type="match status" value="1"/>
</dbReference>
<accession>A0ABN8N622</accession>
<dbReference type="PANTHER" id="PTHR10188">
    <property type="entry name" value="L-ASPARAGINASE"/>
    <property type="match status" value="1"/>
</dbReference>
<keyword evidence="3" id="KW-1185">Reference proteome</keyword>
<organism evidence="2 3">
    <name type="scientific">Porites evermanni</name>
    <dbReference type="NCBI Taxonomy" id="104178"/>
    <lineage>
        <taxon>Eukaryota</taxon>
        <taxon>Metazoa</taxon>
        <taxon>Cnidaria</taxon>
        <taxon>Anthozoa</taxon>
        <taxon>Hexacorallia</taxon>
        <taxon>Scleractinia</taxon>
        <taxon>Fungiina</taxon>
        <taxon>Poritidae</taxon>
        <taxon>Porites</taxon>
    </lineage>
</organism>
<dbReference type="SUPFAM" id="SSF56235">
    <property type="entry name" value="N-terminal nucleophile aminohydrolases (Ntn hydrolases)"/>
    <property type="match status" value="1"/>
</dbReference>
<gene>
    <name evidence="2" type="ORF">PEVE_00040443</name>
</gene>
<dbReference type="InterPro" id="IPR000246">
    <property type="entry name" value="Peptidase_T2"/>
</dbReference>
<reference evidence="2 3" key="1">
    <citation type="submission" date="2022-05" db="EMBL/GenBank/DDBJ databases">
        <authorList>
            <consortium name="Genoscope - CEA"/>
            <person name="William W."/>
        </authorList>
    </citation>
    <scope>NUCLEOTIDE SEQUENCE [LARGE SCALE GENOMIC DNA]</scope>
</reference>
<sequence>MHPSEEDQGQSVVLASHSGLGFVAVHVGAGFHSAAHEAEYKEACKSACTKAIKAIKRGLSAKEAVVIAISTLEDFPCTNAGTGSNLTRSGTVECDACIMDGDSSAFGAVGALKGIKNPIQVAGRLLTEELKGPSSNGLIPPIFLAGEGAFNWALEHGFSECQDKDLITDRSLQTWCKCKARIQSTQNTDVCHKPCQLENLCNFSYESNSMDTVGAVCMDRNGQLCAGASSGGVVYKVPGRIGQAAIFGSGCWATSHDVNEVGVACCTSGCGEHLIKTLLAKECAILALNSRDAVSAVQEGLGSKFLGSSLLSSVTKKLGGVLLLRVEGGEGSEDCTVDLVWGHTTDSMCIGYVAEQDKKPKVRLSRLQPGQLFPLSVEGTVYRLSNS</sequence>
<name>A0ABN8N622_9CNID</name>
<comment type="caution">
    <text evidence="2">The sequence shown here is derived from an EMBL/GenBank/DDBJ whole genome shotgun (WGS) entry which is preliminary data.</text>
</comment>
<evidence type="ECO:0000313" key="3">
    <source>
        <dbReference type="Proteomes" id="UP001159427"/>
    </source>
</evidence>
<proteinExistence type="inferred from homology"/>
<dbReference type="Proteomes" id="UP001159427">
    <property type="component" value="Unassembled WGS sequence"/>
</dbReference>
<dbReference type="InterPro" id="IPR029055">
    <property type="entry name" value="Ntn_hydrolases_N"/>
</dbReference>
<evidence type="ECO:0008006" key="4">
    <source>
        <dbReference type="Google" id="ProtNLM"/>
    </source>
</evidence>
<evidence type="ECO:0000313" key="2">
    <source>
        <dbReference type="EMBL" id="CAH3042462.1"/>
    </source>
</evidence>